<dbReference type="InterPro" id="IPR008258">
    <property type="entry name" value="Transglycosylase_SLT_dom_1"/>
</dbReference>
<dbReference type="InterPro" id="IPR008939">
    <property type="entry name" value="Lytic_TGlycosylase_superhlx_U"/>
</dbReference>
<reference evidence="7" key="1">
    <citation type="submission" date="2016-10" db="EMBL/GenBank/DDBJ databases">
        <authorList>
            <person name="Varghese N."/>
            <person name="Submissions S."/>
        </authorList>
    </citation>
    <scope>NUCLEOTIDE SEQUENCE [LARGE SCALE GENOMIC DNA]</scope>
    <source>
        <strain evidence="7">JCM 10271</strain>
    </source>
</reference>
<evidence type="ECO:0000256" key="3">
    <source>
        <dbReference type="ARBA" id="ARBA00022729"/>
    </source>
</evidence>
<feature type="domain" description="Transglycosylase SLT" evidence="5">
    <location>
        <begin position="488"/>
        <end position="589"/>
    </location>
</feature>
<dbReference type="GO" id="GO:0016020">
    <property type="term" value="C:membrane"/>
    <property type="evidence" value="ECO:0007669"/>
    <property type="project" value="InterPro"/>
</dbReference>
<dbReference type="EMBL" id="FOXV01000007">
    <property type="protein sequence ID" value="SFQ49917.1"/>
    <property type="molecule type" value="Genomic_DNA"/>
</dbReference>
<dbReference type="PANTHER" id="PTHR37423">
    <property type="entry name" value="SOLUBLE LYTIC MUREIN TRANSGLYCOSYLASE-RELATED"/>
    <property type="match status" value="1"/>
</dbReference>
<dbReference type="InterPro" id="IPR000189">
    <property type="entry name" value="Transglyc_AS"/>
</dbReference>
<dbReference type="SUPFAM" id="SSF53955">
    <property type="entry name" value="Lysozyme-like"/>
    <property type="match status" value="1"/>
</dbReference>
<accession>A0A1I5Z1E2</accession>
<dbReference type="Gene3D" id="1.10.530.10">
    <property type="match status" value="1"/>
</dbReference>
<name>A0A1I5Z1E2_9RHOB</name>
<keyword evidence="3 4" id="KW-0732">Signal</keyword>
<dbReference type="STRING" id="93684.SAMN05421853_107109"/>
<keyword evidence="7" id="KW-1185">Reference proteome</keyword>
<dbReference type="Gene3D" id="1.25.20.10">
    <property type="entry name" value="Bacterial muramidases"/>
    <property type="match status" value="1"/>
</dbReference>
<evidence type="ECO:0000256" key="4">
    <source>
        <dbReference type="SAM" id="SignalP"/>
    </source>
</evidence>
<evidence type="ECO:0000313" key="6">
    <source>
        <dbReference type="EMBL" id="SFQ49917.1"/>
    </source>
</evidence>
<evidence type="ECO:0000256" key="2">
    <source>
        <dbReference type="ARBA" id="ARBA00009387"/>
    </source>
</evidence>
<gene>
    <name evidence="6" type="ORF">SAMN05421853_107109</name>
</gene>
<proteinExistence type="inferred from homology"/>
<organism evidence="6 7">
    <name type="scientific">Roseivivax halotolerans</name>
    <dbReference type="NCBI Taxonomy" id="93684"/>
    <lineage>
        <taxon>Bacteria</taxon>
        <taxon>Pseudomonadati</taxon>
        <taxon>Pseudomonadota</taxon>
        <taxon>Alphaproteobacteria</taxon>
        <taxon>Rhodobacterales</taxon>
        <taxon>Roseobacteraceae</taxon>
        <taxon>Roseivivax</taxon>
    </lineage>
</organism>
<dbReference type="AlphaFoldDB" id="A0A1I5Z1E2"/>
<evidence type="ECO:0000259" key="5">
    <source>
        <dbReference type="Pfam" id="PF01464"/>
    </source>
</evidence>
<comment type="similarity">
    <text evidence="2">Belongs to the virb1 family.</text>
</comment>
<protein>
    <submittedName>
        <fullName evidence="6">Soluble lytic murein transglycosylase</fullName>
    </submittedName>
</protein>
<dbReference type="GO" id="GO:0008933">
    <property type="term" value="F:peptidoglycan lytic transglycosylase activity"/>
    <property type="evidence" value="ECO:0007669"/>
    <property type="project" value="InterPro"/>
</dbReference>
<dbReference type="Proteomes" id="UP000243106">
    <property type="component" value="Unassembled WGS sequence"/>
</dbReference>
<dbReference type="SUPFAM" id="SSF48435">
    <property type="entry name" value="Bacterial muramidases"/>
    <property type="match status" value="1"/>
</dbReference>
<dbReference type="PROSITE" id="PS00922">
    <property type="entry name" value="TRANSGLYCOSYLASE"/>
    <property type="match status" value="1"/>
</dbReference>
<dbReference type="CDD" id="cd13401">
    <property type="entry name" value="Slt70-like"/>
    <property type="match status" value="1"/>
</dbReference>
<feature type="signal peptide" evidence="4">
    <location>
        <begin position="1"/>
        <end position="23"/>
    </location>
</feature>
<dbReference type="Pfam" id="PF01464">
    <property type="entry name" value="SLT"/>
    <property type="match status" value="1"/>
</dbReference>
<feature type="chain" id="PRO_5017259121" evidence="4">
    <location>
        <begin position="24"/>
        <end position="649"/>
    </location>
</feature>
<dbReference type="GO" id="GO:0042597">
    <property type="term" value="C:periplasmic space"/>
    <property type="evidence" value="ECO:0007669"/>
    <property type="project" value="InterPro"/>
</dbReference>
<evidence type="ECO:0000256" key="1">
    <source>
        <dbReference type="ARBA" id="ARBA00007734"/>
    </source>
</evidence>
<dbReference type="GO" id="GO:0004553">
    <property type="term" value="F:hydrolase activity, hydrolyzing O-glycosyl compounds"/>
    <property type="evidence" value="ECO:0007669"/>
    <property type="project" value="InterPro"/>
</dbReference>
<comment type="similarity">
    <text evidence="1">Belongs to the transglycosylase Slt family.</text>
</comment>
<dbReference type="GO" id="GO:0000270">
    <property type="term" value="P:peptidoglycan metabolic process"/>
    <property type="evidence" value="ECO:0007669"/>
    <property type="project" value="InterPro"/>
</dbReference>
<dbReference type="PANTHER" id="PTHR37423:SF2">
    <property type="entry name" value="MEMBRANE-BOUND LYTIC MUREIN TRANSGLYCOSYLASE C"/>
    <property type="match status" value="1"/>
</dbReference>
<dbReference type="InterPro" id="IPR023346">
    <property type="entry name" value="Lysozyme-like_dom_sf"/>
</dbReference>
<sequence>MLSRFFMASLAVSLWLTAPAAHAQAALARAMSDMRDGNWAAAMIEARGDGQAALDIILWHYLRDGQGDASQVLDFVERNADWPGMPYLREKSEEAVTAASHEDVRDFFADNRPQTGTGALSLARAYRHFGDEGASDAEIVLAWRTLSMSSEEHATFLANHADLLRPHHNARLDMALWQGWEVNARRMLPLVSDGQRALAEARLALYDEAPGVDTLIEAVPDELANDPGLAHARFVWRARKGRDADAIEMLLERSSSATDLGEPAAWANRRQDLARERMLDDAHQEAYRIASSHHLLGGSDFAALEWLSGYIALTFLDDAEAATRHFMAFRGAVDTPISLGRAGYWLGRAREAAGDVTGADDAYTFGAQYQTSFYGLLAAERAGLPPEPRLDGNEDFGDWESADWTDTSVYRAAMLLMENGEDWLAERFLTHLAERLDRQGIGQMGDMLAEMDKPHIQVMLGKRAAQAGLEVYGPYYPLHPLVDRDHPVPTEMVLAIARRESEFDPSVISGAGARGLMQLMPGTAQEVSGWLGENYALERLTREPVYNSRLGAAYLANLAEQFDGNVVMVSAGYNAGPSRPIGWMRLNGDPRRGEMDVVDWIEHIPFDETRNYVMRVAESLPVYRARLGKDPHPVPFSEELRGSTLGSGS</sequence>
<evidence type="ECO:0000313" key="7">
    <source>
        <dbReference type="Proteomes" id="UP000243106"/>
    </source>
</evidence>